<name>A0ABY1QD71_9BACT</name>
<evidence type="ECO:0000256" key="1">
    <source>
        <dbReference type="SAM" id="MobiDB-lite"/>
    </source>
</evidence>
<organism evidence="2 3">
    <name type="scientific">Neorhodopirellula lusitana</name>
    <dbReference type="NCBI Taxonomy" id="445327"/>
    <lineage>
        <taxon>Bacteria</taxon>
        <taxon>Pseudomonadati</taxon>
        <taxon>Planctomycetota</taxon>
        <taxon>Planctomycetia</taxon>
        <taxon>Pirellulales</taxon>
        <taxon>Pirellulaceae</taxon>
        <taxon>Neorhodopirellula</taxon>
    </lineage>
</organism>
<evidence type="ECO:0000313" key="2">
    <source>
        <dbReference type="EMBL" id="SMP67447.1"/>
    </source>
</evidence>
<sequence>MMDFKFGETKGAGSRDGATATVELGSRPEMGREHVSGRASANQTYAHSRDLTDSLSQRTCPAPKPDLTEPDQQANTIESALASALQFVLMSHCYDKPIEMADLKLVGRIFNL</sequence>
<dbReference type="EMBL" id="FXUG01000010">
    <property type="protein sequence ID" value="SMP67447.1"/>
    <property type="molecule type" value="Genomic_DNA"/>
</dbReference>
<protein>
    <submittedName>
        <fullName evidence="2">Uncharacterized protein</fullName>
    </submittedName>
</protein>
<evidence type="ECO:0000313" key="3">
    <source>
        <dbReference type="Proteomes" id="UP001158067"/>
    </source>
</evidence>
<feature type="region of interest" description="Disordered" evidence="1">
    <location>
        <begin position="1"/>
        <end position="70"/>
    </location>
</feature>
<dbReference type="Proteomes" id="UP001158067">
    <property type="component" value="Unassembled WGS sequence"/>
</dbReference>
<keyword evidence="3" id="KW-1185">Reference proteome</keyword>
<proteinExistence type="predicted"/>
<gene>
    <name evidence="2" type="ORF">SAMN06265222_110183</name>
</gene>
<comment type="caution">
    <text evidence="2">The sequence shown here is derived from an EMBL/GenBank/DDBJ whole genome shotgun (WGS) entry which is preliminary data.</text>
</comment>
<dbReference type="RefSeq" id="WP_283433947.1">
    <property type="nucleotide sequence ID" value="NZ_FXUG01000010.1"/>
</dbReference>
<reference evidence="2 3" key="1">
    <citation type="submission" date="2017-05" db="EMBL/GenBank/DDBJ databases">
        <authorList>
            <person name="Varghese N."/>
            <person name="Submissions S."/>
        </authorList>
    </citation>
    <scope>NUCLEOTIDE SEQUENCE [LARGE SCALE GENOMIC DNA]</scope>
    <source>
        <strain evidence="2 3">DSM 25457</strain>
    </source>
</reference>
<accession>A0ABY1QD71</accession>